<keyword evidence="5 8" id="KW-0103">Bromodomain</keyword>
<dbReference type="InterPro" id="IPR037382">
    <property type="entry name" value="Rsc/polybromo"/>
</dbReference>
<keyword evidence="7 9" id="KW-0539">Nucleus</keyword>
<evidence type="ECO:0000256" key="8">
    <source>
        <dbReference type="PROSITE-ProRule" id="PRU00035"/>
    </source>
</evidence>
<feature type="domain" description="Bromo" evidence="11">
    <location>
        <begin position="270"/>
        <end position="340"/>
    </location>
</feature>
<dbReference type="EMBL" id="KB299138">
    <property type="protein sequence ID" value="ELU08320.1"/>
    <property type="molecule type" value="Genomic_DNA"/>
</dbReference>
<dbReference type="STRING" id="283909.R7UQ39"/>
<feature type="domain" description="HMG box" evidence="12">
    <location>
        <begin position="1416"/>
        <end position="1499"/>
    </location>
</feature>
<dbReference type="PRINTS" id="PR00503">
    <property type="entry name" value="BROMODOMAIN"/>
</dbReference>
<comment type="subcellular location">
    <subcellularLocation>
        <location evidence="1">Nucleus</location>
    </subcellularLocation>
</comment>
<evidence type="ECO:0000259" key="11">
    <source>
        <dbReference type="PROSITE" id="PS50014"/>
    </source>
</evidence>
<dbReference type="Proteomes" id="UP000014760">
    <property type="component" value="Unassembled WGS sequence"/>
</dbReference>
<dbReference type="PROSITE" id="PS50118">
    <property type="entry name" value="HMG_BOX_2"/>
    <property type="match status" value="1"/>
</dbReference>
<dbReference type="OrthoDB" id="10009055at2759"/>
<name>R7UQ39_CAPTE</name>
<dbReference type="PROSITE" id="PS00633">
    <property type="entry name" value="BROMODOMAIN_1"/>
    <property type="match status" value="1"/>
</dbReference>
<feature type="compositionally biased region" description="Basic and acidic residues" evidence="10">
    <location>
        <begin position="966"/>
        <end position="997"/>
    </location>
</feature>
<feature type="region of interest" description="Disordered" evidence="10">
    <location>
        <begin position="966"/>
        <end position="1006"/>
    </location>
</feature>
<feature type="compositionally biased region" description="Pro residues" evidence="10">
    <location>
        <begin position="1574"/>
        <end position="1592"/>
    </location>
</feature>
<dbReference type="SMART" id="SM00398">
    <property type="entry name" value="HMG"/>
    <property type="match status" value="1"/>
</dbReference>
<keyword evidence="2" id="KW-0677">Repeat</keyword>
<dbReference type="GO" id="GO:0006368">
    <property type="term" value="P:transcription elongation by RNA polymerase II"/>
    <property type="evidence" value="ECO:0007669"/>
    <property type="project" value="TreeGrafter"/>
</dbReference>
<evidence type="ECO:0000256" key="9">
    <source>
        <dbReference type="PROSITE-ProRule" id="PRU00267"/>
    </source>
</evidence>
<feature type="domain" description="Bromo" evidence="11">
    <location>
        <begin position="457"/>
        <end position="527"/>
    </location>
</feature>
<keyword evidence="4" id="KW-0805">Transcription regulation</keyword>
<dbReference type="PANTHER" id="PTHR16062">
    <property type="entry name" value="SWI/SNF-RELATED"/>
    <property type="match status" value="1"/>
</dbReference>
<dbReference type="GO" id="GO:0006338">
    <property type="term" value="P:chromatin remodeling"/>
    <property type="evidence" value="ECO:0007669"/>
    <property type="project" value="InterPro"/>
</dbReference>
<evidence type="ECO:0000256" key="6">
    <source>
        <dbReference type="ARBA" id="ARBA00023163"/>
    </source>
</evidence>
<dbReference type="PROSITE" id="PS51038">
    <property type="entry name" value="BAH"/>
    <property type="match status" value="2"/>
</dbReference>
<gene>
    <name evidence="14" type="ORF">CAPTEDRAFT_221993</name>
</gene>
<keyword evidence="16" id="KW-1185">Reference proteome</keyword>
<dbReference type="Pfam" id="PF00439">
    <property type="entry name" value="Bromodomain"/>
    <property type="match status" value="5"/>
</dbReference>
<accession>R7UQ39</accession>
<evidence type="ECO:0000256" key="10">
    <source>
        <dbReference type="SAM" id="MobiDB-lite"/>
    </source>
</evidence>
<dbReference type="PANTHER" id="PTHR16062:SF19">
    <property type="entry name" value="PROTEIN POLYBROMO-1"/>
    <property type="match status" value="1"/>
</dbReference>
<reference evidence="14 16" key="2">
    <citation type="journal article" date="2013" name="Nature">
        <title>Insights into bilaterian evolution from three spiralian genomes.</title>
        <authorList>
            <person name="Simakov O."/>
            <person name="Marletaz F."/>
            <person name="Cho S.J."/>
            <person name="Edsinger-Gonzales E."/>
            <person name="Havlak P."/>
            <person name="Hellsten U."/>
            <person name="Kuo D.H."/>
            <person name="Larsson T."/>
            <person name="Lv J."/>
            <person name="Arendt D."/>
            <person name="Savage R."/>
            <person name="Osoegawa K."/>
            <person name="de Jong P."/>
            <person name="Grimwood J."/>
            <person name="Chapman J.A."/>
            <person name="Shapiro H."/>
            <person name="Aerts A."/>
            <person name="Otillar R.P."/>
            <person name="Terry A.Y."/>
            <person name="Boore J.L."/>
            <person name="Grigoriev I.V."/>
            <person name="Lindberg D.R."/>
            <person name="Seaver E.C."/>
            <person name="Weisblat D.A."/>
            <person name="Putnam N.H."/>
            <person name="Rokhsar D.S."/>
        </authorList>
    </citation>
    <scope>NUCLEOTIDE SEQUENCE</scope>
    <source>
        <strain evidence="14 16">I ESC-2004</strain>
    </source>
</reference>
<feature type="region of interest" description="Disordered" evidence="10">
    <location>
        <begin position="1"/>
        <end position="35"/>
    </location>
</feature>
<dbReference type="SMART" id="SM00297">
    <property type="entry name" value="BROMO"/>
    <property type="match status" value="6"/>
</dbReference>
<sequence>MPPKRRLVSQMDVREEDSSSNSSFPPSKKRRKANLGYDANEVCQELFETIRNHKTEDGRLLCEAFIRLPKRRSEPEYYNMVAQPMDLMKVQSKLKAEEYSDVEELSADIQLIVENSKAFYEAIGDMAEAFPDDEGEEPQKLTEVTMATVAPDRPLNPLDFKAPGVIPPREAILQALSQKVRGNSAKQALLKKEAAATAATTAATAAAAATAVLPSELSMNLRERRYAYREFLPTPKPQRKPEEIVLPKSDDDEESPLEELFTMVAMATENGRCVSDMFKVLPSRGKFPMYFEIIKDPIDLRMIAQRMQSGDYATLDDLVRDLNLMVSNARNFNEPGSQIYRDAGTLRKIISSKHHDIMEQQRSSGGTTPRPIVRSERIRSRKLGNVNKTVWLVQLSAVIASLPDNDGIELGVPDGFVPGDPDEGDDAESGLEGSMFGDDDDPFWQLYKVVRLHKNSLGHAMCEPFLRLPNRRIYPDYYDDIKRPISLLKIQRQIKNERYKDLDQMYVDLKLMFDNAIMYNVEDSQIHKDANTLHELVKAKLAELQQTRDTYWIGTPSASRKRNLETSSTTSEDSSRDVKRGSCKGGKKPLNPEEVLRRRLSLIYKTVYDYTVDLRPLRDIFMTLPSKKDYPDYYKVISEPIDMMAIDAKIKAGMYSSQEALVDDFELMFNNARHYNEEISQVYKDACILERILMAKVNSLPSLDGSKRRRSSASAVPLNTKITAMYNTIRDYKDAKMRVLSAPFMKLPQKTELPDYYEVIKKPIDMNRVWQKISNKHYTSVEELTSDFVLMFDNACKYNEPESLIYKDALTLQRVCLEKKQELCADDDTREVPDVRAAVHDLMTSLFNATFSYTDEEGRSLTDSFLELPSKIEDEVNGGSRMTPCFEQVKSNLDKGRYRRMDRFQEDMFKVFEFARTASSVDSQVYEDSLELQHYFMKMRDELCKNGEVLLTPALSFTESHLQKALEKERKNRTSKERELQKEEDDKRNEAIDKSQNDENSEDSIEYGNDTFVVGDFVYIEPREKGQEPHIVCIEEFDRSAAEDPQLRGCWFLRPNETYHLATRKFLEKEVFKSDFFDVVPLSKVMGKCHVMTVREYYKYKPEGFADKDVFVCESRYSGRHKSFKKIKVWSGGRTGGPSCRVELVTRDQPLTPVRVASVFAGRSADQRTFVDDGQTQVLDKQRQEVAIEAGTGATGDGATYYEQIQTPSSWIKLDDCVLIRVEGDDRPAVVKVEKIWKDISGNAYIHGPYFLHPWQTEHAPTRLFYQREVFRSSVSATHIVSQIIRRCAVLSLKDFCTQRSTEIPEGDVYICESKYKDVEKVIMKFKDSPVKNIRQRSALSIYVCDDEIYFFKKPVIPNKEPSPLLPTTEDCVDAVDSEEIFTNMEASQTESFQATETWTATPGPVETSKKKKLKKGRTVSGYIVYAAECRKDIQNEYMGMSFGEISRIVGSNSSGKKRRYDNSNLKRWKALPREQKEFYEAKARKAMEKYNKELKEAERLSAESGDKASVAPDVNASDVNRTPVLHSTPVSHHVSTPMHHAQGPSRPLQAEKSNRVRLAFACDRRAAASPAPVASPAPPPPAQPPQRPPSPLFVSVPPQPQRVLHSEAYIRYIESLNPQDVHTVGAWERSLYATQDNTNVQAAKLPTQWLANGSGHHESTVAALWALRDLMMKDSLTISRTLDFSQI</sequence>
<feature type="domain" description="Bromo" evidence="11">
    <location>
        <begin position="57"/>
        <end position="127"/>
    </location>
</feature>
<evidence type="ECO:0000256" key="5">
    <source>
        <dbReference type="ARBA" id="ARBA00023117"/>
    </source>
</evidence>
<dbReference type="InterPro" id="IPR009071">
    <property type="entry name" value="HMG_box_dom"/>
</dbReference>
<reference evidence="15" key="3">
    <citation type="submission" date="2015-06" db="UniProtKB">
        <authorList>
            <consortium name="EnsemblMetazoa"/>
        </authorList>
    </citation>
    <scope>IDENTIFICATION</scope>
</reference>
<dbReference type="CDD" id="cd04717">
    <property type="entry name" value="BAH_polybromo"/>
    <property type="match status" value="2"/>
</dbReference>
<evidence type="ECO:0000256" key="2">
    <source>
        <dbReference type="ARBA" id="ARBA00022737"/>
    </source>
</evidence>
<dbReference type="GO" id="GO:0003682">
    <property type="term" value="F:chromatin binding"/>
    <property type="evidence" value="ECO:0007669"/>
    <property type="project" value="InterPro"/>
</dbReference>
<dbReference type="FunCoup" id="R7UQ39">
    <property type="interactions" value="2258"/>
</dbReference>
<dbReference type="InterPro" id="IPR001487">
    <property type="entry name" value="Bromodomain"/>
</dbReference>
<dbReference type="InterPro" id="IPR036427">
    <property type="entry name" value="Bromodomain-like_sf"/>
</dbReference>
<evidence type="ECO:0008006" key="17">
    <source>
        <dbReference type="Google" id="ProtNLM"/>
    </source>
</evidence>
<dbReference type="SUPFAM" id="SSF47095">
    <property type="entry name" value="HMG-box"/>
    <property type="match status" value="1"/>
</dbReference>
<keyword evidence="9" id="KW-0238">DNA-binding</keyword>
<feature type="region of interest" description="Disordered" evidence="10">
    <location>
        <begin position="1568"/>
        <end position="1593"/>
    </location>
</feature>
<dbReference type="SMART" id="SM00439">
    <property type="entry name" value="BAH"/>
    <property type="match status" value="2"/>
</dbReference>
<evidence type="ECO:0000256" key="1">
    <source>
        <dbReference type="ARBA" id="ARBA00004123"/>
    </source>
</evidence>
<dbReference type="OMA" id="WQFYETL"/>
<feature type="DNA-binding region" description="HMG box" evidence="9">
    <location>
        <begin position="1416"/>
        <end position="1499"/>
    </location>
</feature>
<feature type="region of interest" description="Disordered" evidence="10">
    <location>
        <begin position="1499"/>
        <end position="1552"/>
    </location>
</feature>
<keyword evidence="6" id="KW-0804">Transcription</keyword>
<dbReference type="GO" id="GO:0016514">
    <property type="term" value="C:SWI/SNF complex"/>
    <property type="evidence" value="ECO:0007669"/>
    <property type="project" value="TreeGrafter"/>
</dbReference>
<evidence type="ECO:0000313" key="15">
    <source>
        <dbReference type="EnsemblMetazoa" id="CapteP221993"/>
    </source>
</evidence>
<feature type="domain" description="Bromo" evidence="11">
    <location>
        <begin position="613"/>
        <end position="683"/>
    </location>
</feature>
<feature type="domain" description="BAH" evidence="13">
    <location>
        <begin position="1010"/>
        <end position="1128"/>
    </location>
</feature>
<keyword evidence="3" id="KW-0156">Chromatin regulator</keyword>
<reference evidence="16" key="1">
    <citation type="submission" date="2012-12" db="EMBL/GenBank/DDBJ databases">
        <authorList>
            <person name="Hellsten U."/>
            <person name="Grimwood J."/>
            <person name="Chapman J.A."/>
            <person name="Shapiro H."/>
            <person name="Aerts A."/>
            <person name="Otillar R.P."/>
            <person name="Terry A.Y."/>
            <person name="Boore J.L."/>
            <person name="Simakov O."/>
            <person name="Marletaz F."/>
            <person name="Cho S.-J."/>
            <person name="Edsinger-Gonzales E."/>
            <person name="Havlak P."/>
            <person name="Kuo D.-H."/>
            <person name="Larsson T."/>
            <person name="Lv J."/>
            <person name="Arendt D."/>
            <person name="Savage R."/>
            <person name="Osoegawa K."/>
            <person name="de Jong P."/>
            <person name="Lindberg D.R."/>
            <person name="Seaver E.C."/>
            <person name="Weisblat D.A."/>
            <person name="Putnam N.H."/>
            <person name="Grigoriev I.V."/>
            <person name="Rokhsar D.S."/>
        </authorList>
    </citation>
    <scope>NUCLEOTIDE SEQUENCE</scope>
    <source>
        <strain evidence="16">I ESC-2004</strain>
    </source>
</reference>
<dbReference type="GO" id="GO:0003677">
    <property type="term" value="F:DNA binding"/>
    <property type="evidence" value="ECO:0007669"/>
    <property type="project" value="UniProtKB-UniRule"/>
</dbReference>
<evidence type="ECO:0000256" key="3">
    <source>
        <dbReference type="ARBA" id="ARBA00022853"/>
    </source>
</evidence>
<dbReference type="InterPro" id="IPR001025">
    <property type="entry name" value="BAH_dom"/>
</dbReference>
<evidence type="ECO:0000259" key="13">
    <source>
        <dbReference type="PROSITE" id="PS51038"/>
    </source>
</evidence>
<evidence type="ECO:0000256" key="7">
    <source>
        <dbReference type="ARBA" id="ARBA00023242"/>
    </source>
</evidence>
<protein>
    <recommendedName>
        <fullName evidence="17">Polybromo-1</fullName>
    </recommendedName>
</protein>
<dbReference type="Pfam" id="PF01426">
    <property type="entry name" value="BAH"/>
    <property type="match status" value="2"/>
</dbReference>
<feature type="region of interest" description="Disordered" evidence="10">
    <location>
        <begin position="559"/>
        <end position="590"/>
    </location>
</feature>
<dbReference type="InterPro" id="IPR036910">
    <property type="entry name" value="HMG_box_dom_sf"/>
</dbReference>
<dbReference type="HOGENOM" id="CLU_001483_2_0_1"/>
<organism evidence="14">
    <name type="scientific">Capitella teleta</name>
    <name type="common">Polychaete worm</name>
    <dbReference type="NCBI Taxonomy" id="283909"/>
    <lineage>
        <taxon>Eukaryota</taxon>
        <taxon>Metazoa</taxon>
        <taxon>Spiralia</taxon>
        <taxon>Lophotrochozoa</taxon>
        <taxon>Annelida</taxon>
        <taxon>Polychaeta</taxon>
        <taxon>Sedentaria</taxon>
        <taxon>Scolecida</taxon>
        <taxon>Capitellidae</taxon>
        <taxon>Capitella</taxon>
    </lineage>
</organism>
<dbReference type="InterPro" id="IPR043151">
    <property type="entry name" value="BAH_sf"/>
</dbReference>
<dbReference type="SUPFAM" id="SSF47370">
    <property type="entry name" value="Bromodomain"/>
    <property type="match status" value="6"/>
</dbReference>
<dbReference type="FunFam" id="1.20.920.10:FF:000006">
    <property type="entry name" value="protein polybromo-1 isoform X1"/>
    <property type="match status" value="1"/>
</dbReference>
<evidence type="ECO:0000313" key="16">
    <source>
        <dbReference type="Proteomes" id="UP000014760"/>
    </source>
</evidence>
<evidence type="ECO:0000259" key="12">
    <source>
        <dbReference type="PROSITE" id="PS50118"/>
    </source>
</evidence>
<dbReference type="GO" id="GO:0016586">
    <property type="term" value="C:RSC-type complex"/>
    <property type="evidence" value="ECO:0007669"/>
    <property type="project" value="InterPro"/>
</dbReference>
<dbReference type="EnsemblMetazoa" id="CapteT221993">
    <property type="protein sequence ID" value="CapteP221993"/>
    <property type="gene ID" value="CapteG221993"/>
</dbReference>
<dbReference type="EMBL" id="AMQN01006789">
    <property type="status" value="NOT_ANNOTATED_CDS"/>
    <property type="molecule type" value="Genomic_DNA"/>
</dbReference>
<dbReference type="Gene3D" id="1.20.920.10">
    <property type="entry name" value="Bromodomain-like"/>
    <property type="match status" value="6"/>
</dbReference>
<feature type="domain" description="BAH" evidence="13">
    <location>
        <begin position="1210"/>
        <end position="1327"/>
    </location>
</feature>
<dbReference type="Gene3D" id="2.30.30.490">
    <property type="match status" value="2"/>
</dbReference>
<evidence type="ECO:0000313" key="14">
    <source>
        <dbReference type="EMBL" id="ELU08320.1"/>
    </source>
</evidence>
<dbReference type="InterPro" id="IPR018359">
    <property type="entry name" value="Bromodomain_CS"/>
</dbReference>
<evidence type="ECO:0000256" key="4">
    <source>
        <dbReference type="ARBA" id="ARBA00023015"/>
    </source>
</evidence>
<feature type="domain" description="Bromo" evidence="11">
    <location>
        <begin position="736"/>
        <end position="806"/>
    </location>
</feature>
<proteinExistence type="predicted"/>
<dbReference type="PROSITE" id="PS50014">
    <property type="entry name" value="BROMODOMAIN_2"/>
    <property type="match status" value="5"/>
</dbReference>